<dbReference type="FunFam" id="3.40.50.2020:FF:000023">
    <property type="entry name" value="Probable uracil phosphoribosyltransferase"/>
    <property type="match status" value="1"/>
</dbReference>
<comment type="catalytic activity">
    <reaction evidence="11">
        <text>UMP + diphosphate = 5-phospho-alpha-D-ribose 1-diphosphate + uracil</text>
        <dbReference type="Rhea" id="RHEA:13017"/>
        <dbReference type="ChEBI" id="CHEBI:17568"/>
        <dbReference type="ChEBI" id="CHEBI:33019"/>
        <dbReference type="ChEBI" id="CHEBI:57865"/>
        <dbReference type="ChEBI" id="CHEBI:58017"/>
        <dbReference type="EC" id="2.4.2.9"/>
    </reaction>
</comment>
<sequence length="218" mass="24581">MDNHKNIHVLPKSQYLTSLHTKARNRNAEQSEFVFYSDRIIRLLLEAASELLPYTSHHIQTPIGDIYNGTVLNTKLCGVSIIRAGESIEGEYRKMYPDFPTGKILIQRDKLTKLPHYYYSNLPDDIATRTILLFEPMLATGGSLAKAIDLLKEKSVPEDNIIVVNFLSSPVGLHRIMTSYPKIQLVTSSIESGLNEDAFMNPGIGDFGDRYFGTYRPS</sequence>
<dbReference type="Gene3D" id="3.40.50.2020">
    <property type="match status" value="1"/>
</dbReference>
<proteinExistence type="inferred from homology"/>
<dbReference type="GO" id="GO:0005525">
    <property type="term" value="F:GTP binding"/>
    <property type="evidence" value="ECO:0007669"/>
    <property type="project" value="UniProtKB-KW"/>
</dbReference>
<comment type="similarity">
    <text evidence="3">Belongs to the UPRTase family.</text>
</comment>
<accession>A0A081S0S0</accession>
<keyword evidence="5" id="KW-0021">Allosteric enzyme</keyword>
<evidence type="ECO:0000256" key="9">
    <source>
        <dbReference type="ARBA" id="ARBA00023134"/>
    </source>
</evidence>
<name>A0A081S0S0_PHOTE</name>
<keyword evidence="9" id="KW-0342">GTP-binding</keyword>
<evidence type="ECO:0000256" key="10">
    <source>
        <dbReference type="ARBA" id="ARBA00031082"/>
    </source>
</evidence>
<evidence type="ECO:0000313" key="16">
    <source>
        <dbReference type="EMBL" id="KER04523.1"/>
    </source>
</evidence>
<dbReference type="SUPFAM" id="SSF53271">
    <property type="entry name" value="PRTase-like"/>
    <property type="match status" value="1"/>
</dbReference>
<dbReference type="AlphaFoldDB" id="A0A081S0S0"/>
<keyword evidence="7 16" id="KW-0808">Transferase</keyword>
<dbReference type="Proteomes" id="UP000028002">
    <property type="component" value="Unassembled WGS sequence"/>
</dbReference>
<evidence type="ECO:0000256" key="4">
    <source>
        <dbReference type="ARBA" id="ARBA00011894"/>
    </source>
</evidence>
<evidence type="ECO:0000256" key="1">
    <source>
        <dbReference type="ARBA" id="ARBA00001946"/>
    </source>
</evidence>
<evidence type="ECO:0000256" key="3">
    <source>
        <dbReference type="ARBA" id="ARBA00009516"/>
    </source>
</evidence>
<dbReference type="EMBL" id="JGVH01000007">
    <property type="protein sequence ID" value="KER04523.1"/>
    <property type="molecule type" value="Genomic_DNA"/>
</dbReference>
<dbReference type="RefSeq" id="WP_036837373.1">
    <property type="nucleotide sequence ID" value="NZ_CAWLUD010000007.1"/>
</dbReference>
<evidence type="ECO:0000256" key="7">
    <source>
        <dbReference type="ARBA" id="ARBA00022679"/>
    </source>
</evidence>
<evidence type="ECO:0000256" key="2">
    <source>
        <dbReference type="ARBA" id="ARBA00005180"/>
    </source>
</evidence>
<keyword evidence="6 16" id="KW-0328">Glycosyltransferase</keyword>
<gene>
    <name evidence="16" type="ORF">MEG1DRAFT_00812</name>
</gene>
<dbReference type="InterPro" id="IPR029057">
    <property type="entry name" value="PRTase-like"/>
</dbReference>
<dbReference type="Pfam" id="PF14681">
    <property type="entry name" value="UPRTase"/>
    <property type="match status" value="1"/>
</dbReference>
<reference evidence="16 17" key="1">
    <citation type="submission" date="2014-03" db="EMBL/GenBank/DDBJ databases">
        <title>Draft Genome of Photorhabdus temperata Meg1.</title>
        <authorList>
            <person name="Hurst S.G.IV."/>
            <person name="Morris K."/>
            <person name="Thomas K."/>
            <person name="Tisa L.S."/>
        </authorList>
    </citation>
    <scope>NUCLEOTIDE SEQUENCE [LARGE SCALE GENOMIC DNA]</scope>
    <source>
        <strain evidence="16 17">Meg1</strain>
    </source>
</reference>
<dbReference type="InterPro" id="IPR000836">
    <property type="entry name" value="PRTase_dom"/>
</dbReference>
<evidence type="ECO:0000256" key="6">
    <source>
        <dbReference type="ARBA" id="ARBA00022676"/>
    </source>
</evidence>
<comment type="caution">
    <text evidence="16">The sequence shown here is derived from an EMBL/GenBank/DDBJ whole genome shotgun (WGS) entry which is preliminary data.</text>
</comment>
<evidence type="ECO:0000313" key="17">
    <source>
        <dbReference type="Proteomes" id="UP000028002"/>
    </source>
</evidence>
<dbReference type="GO" id="GO:0004845">
    <property type="term" value="F:uracil phosphoribosyltransferase activity"/>
    <property type="evidence" value="ECO:0007669"/>
    <property type="project" value="UniProtKB-EC"/>
</dbReference>
<keyword evidence="8" id="KW-0547">Nucleotide-binding</keyword>
<dbReference type="PATRIC" id="fig|1393735.3.peg.832"/>
<evidence type="ECO:0000256" key="13">
    <source>
        <dbReference type="ARBA" id="ARBA00072146"/>
    </source>
</evidence>
<dbReference type="CDD" id="cd06223">
    <property type="entry name" value="PRTases_typeI"/>
    <property type="match status" value="1"/>
</dbReference>
<evidence type="ECO:0000256" key="8">
    <source>
        <dbReference type="ARBA" id="ARBA00022741"/>
    </source>
</evidence>
<comment type="pathway">
    <text evidence="2">Pyrimidine metabolism; UMP biosynthesis via salvage pathway; UMP from uracil: step 1/1.</text>
</comment>
<dbReference type="EC" id="2.4.2.9" evidence="4"/>
<evidence type="ECO:0000259" key="15">
    <source>
        <dbReference type="Pfam" id="PF14681"/>
    </source>
</evidence>
<evidence type="ECO:0000256" key="5">
    <source>
        <dbReference type="ARBA" id="ARBA00022533"/>
    </source>
</evidence>
<protein>
    <recommendedName>
        <fullName evidence="13">Uracil phosphoribosyltransferase</fullName>
        <ecNumber evidence="4">2.4.2.9</ecNumber>
    </recommendedName>
    <alternativeName>
        <fullName evidence="10">UMP pyrophosphorylase</fullName>
    </alternativeName>
    <alternativeName>
        <fullName evidence="14">UPRTase</fullName>
    </alternativeName>
</protein>
<evidence type="ECO:0000256" key="11">
    <source>
        <dbReference type="ARBA" id="ARBA00052919"/>
    </source>
</evidence>
<dbReference type="NCBIfam" id="NF001097">
    <property type="entry name" value="PRK00129.1"/>
    <property type="match status" value="1"/>
</dbReference>
<comment type="cofactor">
    <cofactor evidence="1">
        <name>Mg(2+)</name>
        <dbReference type="ChEBI" id="CHEBI:18420"/>
    </cofactor>
</comment>
<organism evidence="16 17">
    <name type="scientific">Photorhabdus temperata subsp. temperata Meg1</name>
    <dbReference type="NCBI Taxonomy" id="1393735"/>
    <lineage>
        <taxon>Bacteria</taxon>
        <taxon>Pseudomonadati</taxon>
        <taxon>Pseudomonadota</taxon>
        <taxon>Gammaproteobacteria</taxon>
        <taxon>Enterobacterales</taxon>
        <taxon>Morganellaceae</taxon>
        <taxon>Photorhabdus</taxon>
    </lineage>
</organism>
<comment type="function">
    <text evidence="12">Catalyzes the conversion of uracil and 5-phospho-alpha-D-ribose 1-diphosphate (PRPP) to UMP and diphosphate.</text>
</comment>
<evidence type="ECO:0000256" key="14">
    <source>
        <dbReference type="ARBA" id="ARBA00079807"/>
    </source>
</evidence>
<evidence type="ECO:0000256" key="12">
    <source>
        <dbReference type="ARBA" id="ARBA00056901"/>
    </source>
</evidence>
<feature type="domain" description="Phosphoribosyltransferase" evidence="15">
    <location>
        <begin position="12"/>
        <end position="214"/>
    </location>
</feature>